<feature type="repeat" description="PPR" evidence="3">
    <location>
        <begin position="109"/>
        <end position="143"/>
    </location>
</feature>
<feature type="repeat" description="PPR" evidence="3">
    <location>
        <begin position="371"/>
        <end position="405"/>
    </location>
</feature>
<dbReference type="PANTHER" id="PTHR47926">
    <property type="entry name" value="PENTATRICOPEPTIDE REPEAT-CONTAINING PROTEIN"/>
    <property type="match status" value="1"/>
</dbReference>
<dbReference type="Pfam" id="PF20431">
    <property type="entry name" value="E_motif"/>
    <property type="match status" value="1"/>
</dbReference>
<evidence type="ECO:0000313" key="4">
    <source>
        <dbReference type="EMBL" id="KAL2519719.1"/>
    </source>
</evidence>
<feature type="repeat" description="PPR" evidence="3">
    <location>
        <begin position="235"/>
        <end position="269"/>
    </location>
</feature>
<feature type="repeat" description="PPR" evidence="3">
    <location>
        <begin position="173"/>
        <end position="207"/>
    </location>
</feature>
<evidence type="ECO:0000256" key="2">
    <source>
        <dbReference type="ARBA" id="ARBA00022737"/>
    </source>
</evidence>
<dbReference type="Gene3D" id="1.25.40.10">
    <property type="entry name" value="Tetratricopeptide repeat domain"/>
    <property type="match status" value="4"/>
</dbReference>
<keyword evidence="5" id="KW-1185">Reference proteome</keyword>
<dbReference type="InterPro" id="IPR011990">
    <property type="entry name" value="TPR-like_helical_dom_sf"/>
</dbReference>
<dbReference type="NCBIfam" id="TIGR00756">
    <property type="entry name" value="PPR"/>
    <property type="match status" value="5"/>
</dbReference>
<dbReference type="Pfam" id="PF01535">
    <property type="entry name" value="PPR"/>
    <property type="match status" value="7"/>
</dbReference>
<protein>
    <submittedName>
        <fullName evidence="4">Pentatricopeptide repeat-containing protein</fullName>
    </submittedName>
</protein>
<gene>
    <name evidence="4" type="ORF">Adt_15966</name>
</gene>
<name>A0ABD1U3Y7_9LAMI</name>
<dbReference type="Pfam" id="PF13041">
    <property type="entry name" value="PPR_2"/>
    <property type="match status" value="2"/>
</dbReference>
<dbReference type="AlphaFoldDB" id="A0ABD1U3Y7"/>
<dbReference type="EMBL" id="JBFOLK010000004">
    <property type="protein sequence ID" value="KAL2519719.1"/>
    <property type="molecule type" value="Genomic_DNA"/>
</dbReference>
<keyword evidence="2" id="KW-0677">Repeat</keyword>
<dbReference type="FunFam" id="1.25.40.10:FF:000333">
    <property type="entry name" value="Pentatricopeptide repeat-containing protein"/>
    <property type="match status" value="1"/>
</dbReference>
<sequence>MNKSLSKNSNTNWSYCIRNLIFQKKPREAILIYTQNRVSSNIVLGVIPLVLKACASISMLSLGKALHCEALKLGVEFNVMVGTSLVDMYGKCRDLVSARKMFDFMPERNVVTWNAMIGGYMKNSDIKSANFLFEKMAEKSSVTWNEMIDGYVKSGDMVMARRVFDNMPEGLKTVVTWTTIVDGYTSNGDMDAAEEMFEKMPKRNFYVGSVMISGYFKKGDVGKARWVFDRMGLRNLVIWNSLISGYVQNGLCEEAMEAFNRMQAERFVPDEVTLVSILSACTQLRLLDVGKKIHEMIVSKAIELNEFVLNGLADMYVKCGDLNEARLIFEQMSFKNSASWNVLISGFAIHGHCREAVDFFSRMEKSGIKPDGVTFLSVLFACAHGGLVEEGLEAFYKMEKYGLIANIKHYGCLVDLLGRAGKLQEAFNLVKGMPVEPNDIVLGALLGACRIHSNTVMAEHVLELVEKLNSGCGSNDDTHYVLLSNIYAASERWQKAERMRVVFSNKGLKKAPGCSTLMLI</sequence>
<evidence type="ECO:0000256" key="3">
    <source>
        <dbReference type="PROSITE-ProRule" id="PRU00708"/>
    </source>
</evidence>
<evidence type="ECO:0000313" key="5">
    <source>
        <dbReference type="Proteomes" id="UP001604336"/>
    </source>
</evidence>
<accession>A0ABD1U3Y7</accession>
<evidence type="ECO:0000256" key="1">
    <source>
        <dbReference type="ARBA" id="ARBA00006643"/>
    </source>
</evidence>
<dbReference type="InterPro" id="IPR002885">
    <property type="entry name" value="PPR_rpt"/>
</dbReference>
<organism evidence="4 5">
    <name type="scientific">Abeliophyllum distichum</name>
    <dbReference type="NCBI Taxonomy" id="126358"/>
    <lineage>
        <taxon>Eukaryota</taxon>
        <taxon>Viridiplantae</taxon>
        <taxon>Streptophyta</taxon>
        <taxon>Embryophyta</taxon>
        <taxon>Tracheophyta</taxon>
        <taxon>Spermatophyta</taxon>
        <taxon>Magnoliopsida</taxon>
        <taxon>eudicotyledons</taxon>
        <taxon>Gunneridae</taxon>
        <taxon>Pentapetalae</taxon>
        <taxon>asterids</taxon>
        <taxon>lamiids</taxon>
        <taxon>Lamiales</taxon>
        <taxon>Oleaceae</taxon>
        <taxon>Forsythieae</taxon>
        <taxon>Abeliophyllum</taxon>
    </lineage>
</organism>
<feature type="repeat" description="PPR" evidence="3">
    <location>
        <begin position="336"/>
        <end position="370"/>
    </location>
</feature>
<comment type="similarity">
    <text evidence="1">Belongs to the PPR family. PCMP-H subfamily.</text>
</comment>
<proteinExistence type="inferred from homology"/>
<reference evidence="5" key="1">
    <citation type="submission" date="2024-07" db="EMBL/GenBank/DDBJ databases">
        <title>Two chromosome-level genome assemblies of Korean endemic species Abeliophyllum distichum and Forsythia ovata (Oleaceae).</title>
        <authorList>
            <person name="Jang H."/>
        </authorList>
    </citation>
    <scope>NUCLEOTIDE SEQUENCE [LARGE SCALE GENOMIC DNA]</scope>
</reference>
<dbReference type="FunFam" id="1.25.40.10:FF:000345">
    <property type="entry name" value="Pentatricopeptide repeat-containing protein"/>
    <property type="match status" value="1"/>
</dbReference>
<dbReference type="InterPro" id="IPR046848">
    <property type="entry name" value="E_motif"/>
</dbReference>
<dbReference type="PROSITE" id="PS51375">
    <property type="entry name" value="PPR"/>
    <property type="match status" value="5"/>
</dbReference>
<comment type="caution">
    <text evidence="4">The sequence shown here is derived from an EMBL/GenBank/DDBJ whole genome shotgun (WGS) entry which is preliminary data.</text>
</comment>
<dbReference type="PANTHER" id="PTHR47926:SF484">
    <property type="entry name" value="PENTATRICOPEPTIDE REPEAT-CONTAINING PROTEIN"/>
    <property type="match status" value="1"/>
</dbReference>
<dbReference type="InterPro" id="IPR046960">
    <property type="entry name" value="PPR_At4g14850-like_plant"/>
</dbReference>
<dbReference type="Proteomes" id="UP001604336">
    <property type="component" value="Unassembled WGS sequence"/>
</dbReference>